<evidence type="ECO:0000256" key="6">
    <source>
        <dbReference type="HAMAP-Rule" id="MF_01974"/>
    </source>
</evidence>
<keyword evidence="4 6" id="KW-0479">Metal-binding</keyword>
<gene>
    <name evidence="9" type="primary">map_2</name>
    <name evidence="6" type="synonym">map</name>
    <name evidence="9" type="ORF">GCM10023093_20280</name>
</gene>
<evidence type="ECO:0000256" key="1">
    <source>
        <dbReference type="ARBA" id="ARBA00002521"/>
    </source>
</evidence>
<feature type="binding site" evidence="6">
    <location>
        <position position="105"/>
    </location>
    <ligand>
        <name>a divalent metal cation</name>
        <dbReference type="ChEBI" id="CHEBI:60240"/>
        <label>2</label>
        <note>catalytic</note>
    </ligand>
</feature>
<sequence length="276" mass="30266">MIHIRSKEEIEIIRKSALMVSATLTEVAKMLRPGITTKSLDVMAETFIRDNGGVPSFKGYGGFPASLCISVNDVVVHGFPSDHVLKDGDIISVDCGFYKNGYHGDSAYTFAIGDVKPEVLQLLKVTKESLYKGIEQACDNNRIGDISFAVENYTSRVHNYGVVRELVGHGVGKQLHEDPQVPNYGRRGEGKRLREGMVLAIEPMINMGKKEVFTWDDGWTVATKDGLPSAHFEHTTAVGRKRGEPLSSFAPIEQAETANPELNSSYYTLATEAASV</sequence>
<evidence type="ECO:0000313" key="9">
    <source>
        <dbReference type="EMBL" id="GAA4466315.1"/>
    </source>
</evidence>
<comment type="subunit">
    <text evidence="6">Monomer.</text>
</comment>
<keyword evidence="5 6" id="KW-0378">Hydrolase</keyword>
<dbReference type="InterPro" id="IPR036005">
    <property type="entry name" value="Creatinase/aminopeptidase-like"/>
</dbReference>
<evidence type="ECO:0000256" key="7">
    <source>
        <dbReference type="RuleBase" id="RU003653"/>
    </source>
</evidence>
<dbReference type="InterPro" id="IPR000994">
    <property type="entry name" value="Pept_M24"/>
</dbReference>
<dbReference type="PANTHER" id="PTHR43330">
    <property type="entry name" value="METHIONINE AMINOPEPTIDASE"/>
    <property type="match status" value="1"/>
</dbReference>
<proteinExistence type="inferred from homology"/>
<reference evidence="10" key="1">
    <citation type="journal article" date="2019" name="Int. J. Syst. Evol. Microbiol.">
        <title>The Global Catalogue of Microorganisms (GCM) 10K type strain sequencing project: providing services to taxonomists for standard genome sequencing and annotation.</title>
        <authorList>
            <consortium name="The Broad Institute Genomics Platform"/>
            <consortium name="The Broad Institute Genome Sequencing Center for Infectious Disease"/>
            <person name="Wu L."/>
            <person name="Ma J."/>
        </authorList>
    </citation>
    <scope>NUCLEOTIDE SEQUENCE [LARGE SCALE GENOMIC DNA]</scope>
    <source>
        <strain evidence="10">JCM 32105</strain>
    </source>
</reference>
<keyword evidence="10" id="KW-1185">Reference proteome</keyword>
<evidence type="ECO:0000313" key="10">
    <source>
        <dbReference type="Proteomes" id="UP001500067"/>
    </source>
</evidence>
<feature type="binding site" evidence="6">
    <location>
        <position position="169"/>
    </location>
    <ligand>
        <name>a divalent metal cation</name>
        <dbReference type="ChEBI" id="CHEBI:60240"/>
        <label>2</label>
        <note>catalytic</note>
    </ligand>
</feature>
<dbReference type="PANTHER" id="PTHR43330:SF27">
    <property type="entry name" value="METHIONINE AMINOPEPTIDASE"/>
    <property type="match status" value="1"/>
</dbReference>
<dbReference type="PRINTS" id="PR00599">
    <property type="entry name" value="MAPEPTIDASE"/>
</dbReference>
<protein>
    <recommendedName>
        <fullName evidence="6 7">Methionine aminopeptidase</fullName>
        <shortName evidence="6">MAP</shortName>
        <shortName evidence="6">MetAP</shortName>
        <ecNumber evidence="6 7">3.4.11.18</ecNumber>
    </recommendedName>
    <alternativeName>
        <fullName evidence="6">Peptidase M</fullName>
    </alternativeName>
</protein>
<evidence type="ECO:0000259" key="8">
    <source>
        <dbReference type="Pfam" id="PF00557"/>
    </source>
</evidence>
<dbReference type="InterPro" id="IPR001714">
    <property type="entry name" value="Pept_M24_MAP"/>
</dbReference>
<keyword evidence="2 6" id="KW-0031">Aminopeptidase</keyword>
<dbReference type="RefSeq" id="WP_345082555.1">
    <property type="nucleotide sequence ID" value="NZ_BAABFA010000011.1"/>
</dbReference>
<accession>A0ABP8NIK4</accession>
<feature type="binding site" evidence="6">
    <location>
        <position position="233"/>
    </location>
    <ligand>
        <name>a divalent metal cation</name>
        <dbReference type="ChEBI" id="CHEBI:60240"/>
        <label>2</label>
        <note>catalytic</note>
    </ligand>
</feature>
<dbReference type="NCBIfam" id="TIGR00500">
    <property type="entry name" value="met_pdase_I"/>
    <property type="match status" value="1"/>
</dbReference>
<comment type="cofactor">
    <cofactor evidence="6">
        <name>Co(2+)</name>
        <dbReference type="ChEBI" id="CHEBI:48828"/>
    </cofactor>
    <cofactor evidence="6">
        <name>Zn(2+)</name>
        <dbReference type="ChEBI" id="CHEBI:29105"/>
    </cofactor>
    <cofactor evidence="6">
        <name>Mn(2+)</name>
        <dbReference type="ChEBI" id="CHEBI:29035"/>
    </cofactor>
    <cofactor evidence="6">
        <name>Fe(2+)</name>
        <dbReference type="ChEBI" id="CHEBI:29033"/>
    </cofactor>
    <text evidence="6">Binds 2 divalent metal cations per subunit. Has a high-affinity and a low affinity metal-binding site. The true nature of the physiological cofactor is under debate. The enzyme is active with cobalt, zinc, manganese or divalent iron ions. Most likely, methionine aminopeptidases function as mononuclear Fe(2+)-metalloproteases under physiological conditions, and the catalytically relevant metal-binding site has been assigned to the histidine-containing high-affinity site.</text>
</comment>
<dbReference type="Proteomes" id="UP001500067">
    <property type="component" value="Unassembled WGS sequence"/>
</dbReference>
<dbReference type="CDD" id="cd01086">
    <property type="entry name" value="MetAP1"/>
    <property type="match status" value="1"/>
</dbReference>
<dbReference type="Gene3D" id="3.90.230.10">
    <property type="entry name" value="Creatinase/methionine aminopeptidase superfamily"/>
    <property type="match status" value="1"/>
</dbReference>
<comment type="function">
    <text evidence="1 6">Removes the N-terminal methionine from nascent proteins. The N-terminal methionine is often cleaved when the second residue in the primary sequence is small and uncharged (Met-Ala-, Cys, Gly, Pro, Ser, Thr, or Val). Requires deformylation of the N(alpha)-formylated initiator methionine before it can be hydrolyzed.</text>
</comment>
<dbReference type="GO" id="GO:0004177">
    <property type="term" value="F:aminopeptidase activity"/>
    <property type="evidence" value="ECO:0007669"/>
    <property type="project" value="UniProtKB-KW"/>
</dbReference>
<evidence type="ECO:0000256" key="5">
    <source>
        <dbReference type="ARBA" id="ARBA00022801"/>
    </source>
</evidence>
<comment type="caution">
    <text evidence="9">The sequence shown here is derived from an EMBL/GenBank/DDBJ whole genome shotgun (WGS) entry which is preliminary data.</text>
</comment>
<feature type="binding site" evidence="6">
    <location>
        <position position="202"/>
    </location>
    <ligand>
        <name>a divalent metal cation</name>
        <dbReference type="ChEBI" id="CHEBI:60240"/>
        <label>2</label>
        <note>catalytic</note>
    </ligand>
</feature>
<name>A0ABP8NIK4_9BACT</name>
<feature type="binding site" evidence="6">
    <location>
        <position position="233"/>
    </location>
    <ligand>
        <name>a divalent metal cation</name>
        <dbReference type="ChEBI" id="CHEBI:60240"/>
        <label>1</label>
    </ligand>
</feature>
<feature type="domain" description="Peptidase M24" evidence="8">
    <location>
        <begin position="11"/>
        <end position="238"/>
    </location>
</feature>
<feature type="binding site" evidence="6">
    <location>
        <position position="105"/>
    </location>
    <ligand>
        <name>a divalent metal cation</name>
        <dbReference type="ChEBI" id="CHEBI:60240"/>
        <label>1</label>
    </ligand>
</feature>
<keyword evidence="3 6" id="KW-0645">Protease</keyword>
<dbReference type="Pfam" id="PF00557">
    <property type="entry name" value="Peptidase_M24"/>
    <property type="match status" value="1"/>
</dbReference>
<evidence type="ECO:0000256" key="4">
    <source>
        <dbReference type="ARBA" id="ARBA00022723"/>
    </source>
</evidence>
<feature type="binding site" evidence="6">
    <location>
        <position position="77"/>
    </location>
    <ligand>
        <name>substrate</name>
    </ligand>
</feature>
<dbReference type="HAMAP" id="MF_01974">
    <property type="entry name" value="MetAP_1"/>
    <property type="match status" value="1"/>
</dbReference>
<dbReference type="SUPFAM" id="SSF55920">
    <property type="entry name" value="Creatinase/aminopeptidase"/>
    <property type="match status" value="1"/>
</dbReference>
<dbReference type="InterPro" id="IPR002467">
    <property type="entry name" value="Pept_M24A_MAP1"/>
</dbReference>
<feature type="binding site" evidence="6">
    <location>
        <position position="176"/>
    </location>
    <ligand>
        <name>substrate</name>
    </ligand>
</feature>
<evidence type="ECO:0000256" key="3">
    <source>
        <dbReference type="ARBA" id="ARBA00022670"/>
    </source>
</evidence>
<comment type="similarity">
    <text evidence="6">Belongs to the peptidase M24A family. Methionine aminopeptidase type 1 subfamily.</text>
</comment>
<organism evidence="9 10">
    <name type="scientific">Nemorincola caseinilytica</name>
    <dbReference type="NCBI Taxonomy" id="2054315"/>
    <lineage>
        <taxon>Bacteria</taxon>
        <taxon>Pseudomonadati</taxon>
        <taxon>Bacteroidota</taxon>
        <taxon>Chitinophagia</taxon>
        <taxon>Chitinophagales</taxon>
        <taxon>Chitinophagaceae</taxon>
        <taxon>Nemorincola</taxon>
    </lineage>
</organism>
<dbReference type="EC" id="3.4.11.18" evidence="6 7"/>
<comment type="catalytic activity">
    <reaction evidence="6 7">
        <text>Release of N-terminal amino acids, preferentially methionine, from peptides and arylamides.</text>
        <dbReference type="EC" id="3.4.11.18"/>
    </reaction>
</comment>
<feature type="binding site" evidence="6">
    <location>
        <position position="94"/>
    </location>
    <ligand>
        <name>a divalent metal cation</name>
        <dbReference type="ChEBI" id="CHEBI:60240"/>
        <label>1</label>
    </ligand>
</feature>
<dbReference type="EMBL" id="BAABFA010000011">
    <property type="protein sequence ID" value="GAA4466315.1"/>
    <property type="molecule type" value="Genomic_DNA"/>
</dbReference>
<evidence type="ECO:0000256" key="2">
    <source>
        <dbReference type="ARBA" id="ARBA00022438"/>
    </source>
</evidence>